<dbReference type="EMBL" id="LMWW01000013">
    <property type="protein sequence ID" value="KUN85447.1"/>
    <property type="molecule type" value="Genomic_DNA"/>
</dbReference>
<accession>A0A101T418</accession>
<feature type="transmembrane region" description="Helical" evidence="1">
    <location>
        <begin position="410"/>
        <end position="429"/>
    </location>
</feature>
<comment type="caution">
    <text evidence="2">The sequence shown here is derived from an EMBL/GenBank/DDBJ whole genome shotgun (WGS) entry which is preliminary data.</text>
</comment>
<feature type="transmembrane region" description="Helical" evidence="1">
    <location>
        <begin position="379"/>
        <end position="398"/>
    </location>
</feature>
<feature type="transmembrane region" description="Helical" evidence="1">
    <location>
        <begin position="233"/>
        <end position="254"/>
    </location>
</feature>
<evidence type="ECO:0000313" key="3">
    <source>
        <dbReference type="Proteomes" id="UP000052982"/>
    </source>
</evidence>
<feature type="transmembrane region" description="Helical" evidence="1">
    <location>
        <begin position="285"/>
        <end position="308"/>
    </location>
</feature>
<evidence type="ECO:0000313" key="2">
    <source>
        <dbReference type="EMBL" id="KUN85447.1"/>
    </source>
</evidence>
<dbReference type="Gene3D" id="1.20.1740.10">
    <property type="entry name" value="Amino acid/polyamine transporter I"/>
    <property type="match status" value="1"/>
</dbReference>
<feature type="transmembrane region" description="Helical" evidence="1">
    <location>
        <begin position="66"/>
        <end position="91"/>
    </location>
</feature>
<feature type="transmembrane region" description="Helical" evidence="1">
    <location>
        <begin position="462"/>
        <end position="482"/>
    </location>
</feature>
<gene>
    <name evidence="2" type="ORF">AQJ64_12105</name>
</gene>
<dbReference type="RefSeq" id="WP_055632229.1">
    <property type="nucleotide sequence ID" value="NZ_KQ948765.1"/>
</dbReference>
<dbReference type="OrthoDB" id="232755at2"/>
<keyword evidence="1" id="KW-0472">Membrane</keyword>
<feature type="transmembrane region" description="Helical" evidence="1">
    <location>
        <begin position="191"/>
        <end position="213"/>
    </location>
</feature>
<evidence type="ECO:0000256" key="1">
    <source>
        <dbReference type="SAM" id="Phobius"/>
    </source>
</evidence>
<feature type="transmembrane region" description="Helical" evidence="1">
    <location>
        <begin position="122"/>
        <end position="144"/>
    </location>
</feature>
<keyword evidence="3" id="KW-1185">Reference proteome</keyword>
<feature type="transmembrane region" description="Helical" evidence="1">
    <location>
        <begin position="164"/>
        <end position="184"/>
    </location>
</feature>
<keyword evidence="1" id="KW-0812">Transmembrane</keyword>
<dbReference type="AlphaFoldDB" id="A0A101T418"/>
<dbReference type="STRING" id="1943.AQJ64_12105"/>
<name>A0A101T418_9ACTN</name>
<keyword evidence="1" id="KW-1133">Transmembrane helix</keyword>
<feature type="transmembrane region" description="Helical" evidence="1">
    <location>
        <begin position="346"/>
        <end position="367"/>
    </location>
</feature>
<reference evidence="2 3" key="1">
    <citation type="submission" date="2015-10" db="EMBL/GenBank/DDBJ databases">
        <title>Draft genome sequence of Streptomyces griseoruber DSM 40281, type strain for the species Streptomyces griseoruber.</title>
        <authorList>
            <person name="Ruckert C."/>
            <person name="Winkler A."/>
            <person name="Kalinowski J."/>
            <person name="Kampfer P."/>
            <person name="Glaeser S."/>
        </authorList>
    </citation>
    <scope>NUCLEOTIDE SEQUENCE [LARGE SCALE GENOMIC DNA]</scope>
    <source>
        <strain evidence="2 3">DSM 40281</strain>
    </source>
</reference>
<proteinExistence type="predicted"/>
<protein>
    <submittedName>
        <fullName evidence="2">Amino acid transporter</fullName>
    </submittedName>
</protein>
<feature type="transmembrane region" description="Helical" evidence="1">
    <location>
        <begin position="436"/>
        <end position="456"/>
    </location>
</feature>
<dbReference type="Proteomes" id="UP000052982">
    <property type="component" value="Unassembled WGS sequence"/>
</dbReference>
<sequence>MATTEHPPPGRLRAWMLEGLSDMGKGHAQPGRRAEAEPAHKGQRWYRVMCLTGVDYFSTLGYQPGIAALAAGLLSPIATIVLVIVTLAGALPVYRRVADESPHGEGSIAMLERLLSFWQGKLFVLTLLGFAATDFLITITLSAADASTHLVENPHLTSALHNQQMIITLTLVALLGAVFLKGFLEAIGVAVALVGVYLALNVVVVIVGFWHVVTAGHVVTDWADALTAEHGNVFAMIGVALIVFPKLALGLSGFETGVAVMPHVKGDPGDTEETPRGRIRDTKKLLTTAALIMSVFLIATSFITTLLIPEKEFEPGGQANGRALAYLAHEYLGSAFGTVYDISTIAILWFAGASAMAGLLNLMPRYLPRYGMAPHWARAVRPMVIVFTLIAFLVTWIFDADVDAQGGAYATGVLVLISSAAIAVTIAAHKAGQRNWTIGFAVISAVFLYTTVVNVIERPDGVKIGACFIAGIILVSLLSRLARAFELRVTSVTLDPMAERFIRDMASRKLRFIANEPDQRDQREYRDKIEQIREDNDLPGEDFVFVEVTVLDPSEFEAGLTIRGEVLHNRYRVLTLESSSIPNALAALLLHTRDTTGCLPHIYFEWTEGNPFANFLRFFLFGQGEVAPVTREVLREAEPDRARRPRVHTG</sequence>
<organism evidence="2 3">
    <name type="scientific">Streptomyces griseoruber</name>
    <dbReference type="NCBI Taxonomy" id="1943"/>
    <lineage>
        <taxon>Bacteria</taxon>
        <taxon>Bacillati</taxon>
        <taxon>Actinomycetota</taxon>
        <taxon>Actinomycetes</taxon>
        <taxon>Kitasatosporales</taxon>
        <taxon>Streptomycetaceae</taxon>
        <taxon>Streptomyces</taxon>
    </lineage>
</organism>